<dbReference type="Pfam" id="PF01969">
    <property type="entry name" value="Ni_insertion"/>
    <property type="match status" value="1"/>
</dbReference>
<comment type="similarity">
    <text evidence="2">Belongs to the LarC family.</text>
</comment>
<dbReference type="Gene3D" id="3.30.70.1380">
    <property type="entry name" value="Transcriptional regulatory protein pf0864 domain like"/>
    <property type="match status" value="1"/>
</dbReference>
<dbReference type="GO" id="GO:0051604">
    <property type="term" value="P:protein maturation"/>
    <property type="evidence" value="ECO:0007669"/>
    <property type="project" value="UniProtKB-UniRule"/>
</dbReference>
<dbReference type="AlphaFoldDB" id="A0AAW5F7Y8"/>
<evidence type="ECO:0000256" key="1">
    <source>
        <dbReference type="ARBA" id="ARBA00022596"/>
    </source>
</evidence>
<dbReference type="NCBIfam" id="TIGR00299">
    <property type="entry name" value="nickel pincer cofactor biosynthesis protein LarC"/>
    <property type="match status" value="1"/>
</dbReference>
<proteinExistence type="inferred from homology"/>
<dbReference type="PANTHER" id="PTHR36566">
    <property type="entry name" value="NICKEL INSERTION PROTEIN-RELATED"/>
    <property type="match status" value="1"/>
</dbReference>
<reference evidence="4" key="1">
    <citation type="journal article" date="2022" name="Cell Host Microbe">
        <title>Colonization of the live biotherapeutic product VE303 and modulation of the microbiota and metabolites in healthy volunteers.</title>
        <authorList>
            <person name="Dsouza M."/>
            <person name="Menon R."/>
            <person name="Crossette E."/>
            <person name="Bhattarai S.K."/>
            <person name="Schneider J."/>
            <person name="Kim Y.G."/>
            <person name="Reddy S."/>
            <person name="Caballero S."/>
            <person name="Felix C."/>
            <person name="Cornacchione L."/>
            <person name="Hendrickson J."/>
            <person name="Watson A.R."/>
            <person name="Minot S.S."/>
            <person name="Greenfield N."/>
            <person name="Schopf L."/>
            <person name="Szabady R."/>
            <person name="Patarroyo J."/>
            <person name="Smith W."/>
            <person name="Harrison P."/>
            <person name="Kuijper E.J."/>
            <person name="Kelly C.P."/>
            <person name="Olle B."/>
            <person name="Bobilev D."/>
            <person name="Silber J.L."/>
            <person name="Bucci V."/>
            <person name="Roberts B."/>
            <person name="Faith J."/>
            <person name="Norman J.M."/>
        </authorList>
    </citation>
    <scope>NUCLEOTIDE SEQUENCE</scope>
    <source>
        <strain evidence="4">VE303-04</strain>
    </source>
</reference>
<protein>
    <recommendedName>
        <fullName evidence="2">Pyridinium-3,5-bisthiocarboxylic acid mononucleotide nickel insertion protein</fullName>
        <shortName evidence="2">P2TMN nickel insertion protein</shortName>
        <ecNumber evidence="2">4.99.1.12</ecNumber>
    </recommendedName>
    <alternativeName>
        <fullName evidence="2">Nickel-pincer cofactor biosynthesis protein LarC</fullName>
    </alternativeName>
</protein>
<gene>
    <name evidence="2 4" type="primary">larC</name>
    <name evidence="4" type="ORF">K5I21_19225</name>
</gene>
<dbReference type="Proteomes" id="UP001203136">
    <property type="component" value="Unassembled WGS sequence"/>
</dbReference>
<comment type="caution">
    <text evidence="4">The sequence shown here is derived from an EMBL/GenBank/DDBJ whole genome shotgun (WGS) entry which is preliminary data.</text>
</comment>
<comment type="catalytic activity">
    <reaction evidence="2">
        <text>Ni(II)-pyridinium-3,5-bisthiocarboxylate mononucleotide = pyridinium-3,5-bisthiocarboxylate mononucleotide + Ni(2+)</text>
        <dbReference type="Rhea" id="RHEA:54784"/>
        <dbReference type="ChEBI" id="CHEBI:49786"/>
        <dbReference type="ChEBI" id="CHEBI:137372"/>
        <dbReference type="ChEBI" id="CHEBI:137373"/>
        <dbReference type="EC" id="4.99.1.12"/>
    </reaction>
</comment>
<evidence type="ECO:0000313" key="5">
    <source>
        <dbReference type="Proteomes" id="UP001203136"/>
    </source>
</evidence>
<organism evidence="4 5">
    <name type="scientific">Clostridium symbiosum</name>
    <name type="common">Bacteroides symbiosus</name>
    <dbReference type="NCBI Taxonomy" id="1512"/>
    <lineage>
        <taxon>Bacteria</taxon>
        <taxon>Bacillati</taxon>
        <taxon>Bacillota</taxon>
        <taxon>Clostridia</taxon>
        <taxon>Lachnospirales</taxon>
        <taxon>Lachnospiraceae</taxon>
        <taxon>Otoolea</taxon>
    </lineage>
</organism>
<keyword evidence="2" id="KW-0456">Lyase</keyword>
<feature type="compositionally biased region" description="Basic and acidic residues" evidence="3">
    <location>
        <begin position="78"/>
        <end position="145"/>
    </location>
</feature>
<dbReference type="GO" id="GO:0016829">
    <property type="term" value="F:lyase activity"/>
    <property type="evidence" value="ECO:0007669"/>
    <property type="project" value="UniProtKB-UniRule"/>
</dbReference>
<accession>A0AAW5F7Y8</accession>
<name>A0AAW5F7Y8_CLOSY</name>
<dbReference type="PANTHER" id="PTHR36566:SF1">
    <property type="entry name" value="PYRIDINIUM-3,5-BISTHIOCARBOXYLIC ACID MONONUCLEOTIDE NICKEL INSERTION PROTEIN"/>
    <property type="match status" value="1"/>
</dbReference>
<evidence type="ECO:0000256" key="2">
    <source>
        <dbReference type="HAMAP-Rule" id="MF_01074"/>
    </source>
</evidence>
<sequence>MSQFTNQEKEEKLLYLECYSGISGDMTVGALLDLGASRNVLEETLKSLGVGGYHLHFGRKLKCGIDAYDFDVHLEEEEHGHGHDHDHDHNHNHGHDHDHDHKHDHDHDHDHKHDHDHDHKHGHDHDHKHDHDHDHKHDHNHDHTHSHPHIHRNIQDIFEIIDRMHSEEPVKELARKMFRIVAEAESKAHGIPVEEVHFHEVGAVDSIVDIISVAVCMYDLGITDVVVSSLAEGRGYVRCQHGVMPVPVPATANIAASHGLELKLTDNEGEMVTPTGAAIAAALRTKDVLPEHYIIEKIGVGAGNKDFKNANILRAMLIRKTEDRQKQNYNEEKLWILETNMDDCTGEALGFVMECLMEEGAKDVWYTPAYMKKNRPAYVLRILCTEDKQKALEAAVFAHTTTIGIRRWPVERTVLEREIRQIESRYGTADVKTCRTGSEEYNYPEYESVRKICREQGLPFTEVYHALKEDAAGR</sequence>
<dbReference type="EC" id="4.99.1.12" evidence="2"/>
<evidence type="ECO:0000313" key="4">
    <source>
        <dbReference type="EMBL" id="MCK0087961.1"/>
    </source>
</evidence>
<dbReference type="RefSeq" id="WP_024739564.1">
    <property type="nucleotide sequence ID" value="NZ_CABHNX010000202.1"/>
</dbReference>
<evidence type="ECO:0000256" key="3">
    <source>
        <dbReference type="SAM" id="MobiDB-lite"/>
    </source>
</evidence>
<dbReference type="InterPro" id="IPR002822">
    <property type="entry name" value="Ni_insertion"/>
</dbReference>
<keyword evidence="1 2" id="KW-0533">Nickel</keyword>
<feature type="region of interest" description="Disordered" evidence="3">
    <location>
        <begin position="78"/>
        <end position="148"/>
    </location>
</feature>
<comment type="function">
    <text evidence="2">Involved in the biosynthesis of a nickel-pincer cofactor ((SCS)Ni(II) pincer complex). Binds Ni(2+), and functions in nickel delivery to pyridinium-3,5-bisthiocarboxylic acid mononucleotide (P2TMN), to form the mature cofactor. Is thus probably required for the activation of nickel-pincer cofactor-dependent enzymes.</text>
</comment>
<dbReference type="EMBL" id="JAINVB010000001">
    <property type="protein sequence ID" value="MCK0087961.1"/>
    <property type="molecule type" value="Genomic_DNA"/>
</dbReference>
<dbReference type="HAMAP" id="MF_01074">
    <property type="entry name" value="LarC"/>
    <property type="match status" value="1"/>
</dbReference>
<dbReference type="GO" id="GO:0016151">
    <property type="term" value="F:nickel cation binding"/>
    <property type="evidence" value="ECO:0007669"/>
    <property type="project" value="UniProtKB-UniRule"/>
</dbReference>